<gene>
    <name evidence="4" type="ORF">HW561_11345</name>
</gene>
<proteinExistence type="inferred from homology"/>
<dbReference type="RefSeq" id="WP_176864786.1">
    <property type="nucleotide sequence ID" value="NZ_JABXWT010000004.1"/>
</dbReference>
<dbReference type="Pfam" id="PF01370">
    <property type="entry name" value="Epimerase"/>
    <property type="match status" value="1"/>
</dbReference>
<feature type="domain" description="NAD-dependent epimerase/dehydratase" evidence="3">
    <location>
        <begin position="4"/>
        <end position="238"/>
    </location>
</feature>
<comment type="pathway">
    <text evidence="1">Bacterial outer membrane biogenesis; LPS O-antigen biosynthesis.</text>
</comment>
<dbReference type="PROSITE" id="PS51257">
    <property type="entry name" value="PROKAR_LIPOPROTEIN"/>
    <property type="match status" value="1"/>
</dbReference>
<evidence type="ECO:0000313" key="4">
    <source>
        <dbReference type="EMBL" id="NVO56385.1"/>
    </source>
</evidence>
<dbReference type="SUPFAM" id="SSF51735">
    <property type="entry name" value="NAD(P)-binding Rossmann-fold domains"/>
    <property type="match status" value="1"/>
</dbReference>
<keyword evidence="5" id="KW-1185">Reference proteome</keyword>
<dbReference type="Proteomes" id="UP000630805">
    <property type="component" value="Unassembled WGS sequence"/>
</dbReference>
<name>A0ABX2PQF9_9RHOB</name>
<dbReference type="PANTHER" id="PTHR43000">
    <property type="entry name" value="DTDP-D-GLUCOSE 4,6-DEHYDRATASE-RELATED"/>
    <property type="match status" value="1"/>
</dbReference>
<sequence>MMRVLITGSNGFIGSHLVQACLARGDQVTAVVRSGSSADRLISVGPGVELCRVDLMCEAEIQNVFAEFRPDQVYHAAAKTRIPPAANLSDSVDSLEENVQSFLSVLRAAASSKAPPGAFVRLGTIAEYGDIPVPYVETQCERPRDSYGASMLTGTKYLEMLQSRLPFPAVTARLSLTYGPGQTGHQLVPYLIECLLSHRAAHIGRPDDARDLIHVDDVVRGLLLLGSDPSTAGPVVNISTGVPTKVRDVAMLLRDMIMAPEDLLQFGCPETPPMDLVNDPTLMKSSHNWKSQLPLIEGLRNTVEWAKHNHHGAKVTGQAS</sequence>
<evidence type="ECO:0000259" key="3">
    <source>
        <dbReference type="Pfam" id="PF01370"/>
    </source>
</evidence>
<dbReference type="Gene3D" id="3.40.50.720">
    <property type="entry name" value="NAD(P)-binding Rossmann-like Domain"/>
    <property type="match status" value="1"/>
</dbReference>
<accession>A0ABX2PQF9</accession>
<evidence type="ECO:0000256" key="2">
    <source>
        <dbReference type="ARBA" id="ARBA00007637"/>
    </source>
</evidence>
<organism evidence="4 5">
    <name type="scientific">Ruegeria haliotis</name>
    <dbReference type="NCBI Taxonomy" id="2747601"/>
    <lineage>
        <taxon>Bacteria</taxon>
        <taxon>Pseudomonadati</taxon>
        <taxon>Pseudomonadota</taxon>
        <taxon>Alphaproteobacteria</taxon>
        <taxon>Rhodobacterales</taxon>
        <taxon>Roseobacteraceae</taxon>
        <taxon>Ruegeria</taxon>
    </lineage>
</organism>
<evidence type="ECO:0000256" key="1">
    <source>
        <dbReference type="ARBA" id="ARBA00005125"/>
    </source>
</evidence>
<dbReference type="EMBL" id="JABXWT010000004">
    <property type="protein sequence ID" value="NVO56385.1"/>
    <property type="molecule type" value="Genomic_DNA"/>
</dbReference>
<comment type="similarity">
    <text evidence="2">Belongs to the NAD(P)-dependent epimerase/dehydratase family.</text>
</comment>
<comment type="caution">
    <text evidence="4">The sequence shown here is derived from an EMBL/GenBank/DDBJ whole genome shotgun (WGS) entry which is preliminary data.</text>
</comment>
<evidence type="ECO:0000313" key="5">
    <source>
        <dbReference type="Proteomes" id="UP000630805"/>
    </source>
</evidence>
<dbReference type="InterPro" id="IPR001509">
    <property type="entry name" value="Epimerase_deHydtase"/>
</dbReference>
<protein>
    <submittedName>
        <fullName evidence="4">NAD(P)-dependent oxidoreductase</fullName>
    </submittedName>
</protein>
<dbReference type="InterPro" id="IPR036291">
    <property type="entry name" value="NAD(P)-bd_dom_sf"/>
</dbReference>
<reference evidence="4 5" key="1">
    <citation type="submission" date="2020-06" db="EMBL/GenBank/DDBJ databases">
        <authorList>
            <person name="Cao W.R."/>
        </authorList>
    </citation>
    <scope>NUCLEOTIDE SEQUENCE [LARGE SCALE GENOMIC DNA]</scope>
    <source>
        <strain evidence="4 5">B1Z28</strain>
    </source>
</reference>